<comment type="caution">
    <text evidence="1">The sequence shown here is derived from an EMBL/GenBank/DDBJ whole genome shotgun (WGS) entry which is preliminary data.</text>
</comment>
<dbReference type="AlphaFoldDB" id="X1SGI1"/>
<protein>
    <submittedName>
        <fullName evidence="1">Uncharacterized protein</fullName>
    </submittedName>
</protein>
<dbReference type="EMBL" id="BARW01010276">
    <property type="protein sequence ID" value="GAI74500.1"/>
    <property type="molecule type" value="Genomic_DNA"/>
</dbReference>
<dbReference type="InterPro" id="IPR027417">
    <property type="entry name" value="P-loop_NTPase"/>
</dbReference>
<evidence type="ECO:0000313" key="1">
    <source>
        <dbReference type="EMBL" id="GAI74500.1"/>
    </source>
</evidence>
<dbReference type="PANTHER" id="PTHR43067:SF2">
    <property type="entry name" value="OLIGOPEPTIDE ABC TRANSPORTER, ATP-BINDING PROTEIN"/>
    <property type="match status" value="1"/>
</dbReference>
<proteinExistence type="predicted"/>
<dbReference type="SUPFAM" id="SSF52540">
    <property type="entry name" value="P-loop containing nucleoside triphosphate hydrolases"/>
    <property type="match status" value="1"/>
</dbReference>
<sequence length="43" mass="4786">MGNTIILVTHDMGVHANIADRVGIMYAGRMIEEAQVEEIFENP</sequence>
<dbReference type="Gene3D" id="3.40.50.300">
    <property type="entry name" value="P-loop containing nucleotide triphosphate hydrolases"/>
    <property type="match status" value="1"/>
</dbReference>
<reference evidence="1" key="1">
    <citation type="journal article" date="2014" name="Front. Microbiol.">
        <title>High frequency of phylogenetically diverse reductive dehalogenase-homologous genes in deep subseafloor sedimentary metagenomes.</title>
        <authorList>
            <person name="Kawai M."/>
            <person name="Futagami T."/>
            <person name="Toyoda A."/>
            <person name="Takaki Y."/>
            <person name="Nishi S."/>
            <person name="Hori S."/>
            <person name="Arai W."/>
            <person name="Tsubouchi T."/>
            <person name="Morono Y."/>
            <person name="Uchiyama I."/>
            <person name="Ito T."/>
            <person name="Fujiyama A."/>
            <person name="Inagaki F."/>
            <person name="Takami H."/>
        </authorList>
    </citation>
    <scope>NUCLEOTIDE SEQUENCE</scope>
    <source>
        <strain evidence="1">Expedition CK06-06</strain>
    </source>
</reference>
<feature type="non-terminal residue" evidence="1">
    <location>
        <position position="43"/>
    </location>
</feature>
<accession>X1SGI1</accession>
<dbReference type="PANTHER" id="PTHR43067">
    <property type="entry name" value="OLIGOPEPTIDE/DIPEPTIDE ABC TRANSPORTER, ATPASE SUBUNIT"/>
    <property type="match status" value="1"/>
</dbReference>
<organism evidence="1">
    <name type="scientific">marine sediment metagenome</name>
    <dbReference type="NCBI Taxonomy" id="412755"/>
    <lineage>
        <taxon>unclassified sequences</taxon>
        <taxon>metagenomes</taxon>
        <taxon>ecological metagenomes</taxon>
    </lineage>
</organism>
<gene>
    <name evidence="1" type="ORF">S12H4_20305</name>
</gene>
<name>X1SGI1_9ZZZZ</name>